<keyword evidence="3" id="KW-0521">NADP</keyword>
<evidence type="ECO:0000256" key="1">
    <source>
        <dbReference type="ARBA" id="ARBA00004496"/>
    </source>
</evidence>
<dbReference type="GO" id="GO:0006729">
    <property type="term" value="P:tetrahydrobiopterin biosynthetic process"/>
    <property type="evidence" value="ECO:0007669"/>
    <property type="project" value="TreeGrafter"/>
</dbReference>
<dbReference type="OrthoDB" id="197535at2759"/>
<dbReference type="EMBL" id="BRXW01000628">
    <property type="protein sequence ID" value="GMH70776.1"/>
    <property type="molecule type" value="Genomic_DNA"/>
</dbReference>
<comment type="caution">
    <text evidence="5">The sequence shown here is derived from an EMBL/GenBank/DDBJ whole genome shotgun (WGS) entry which is preliminary data.</text>
</comment>
<dbReference type="SUPFAM" id="SSF51735">
    <property type="entry name" value="NAD(P)-binding Rossmann-fold domains"/>
    <property type="match status" value="1"/>
</dbReference>
<name>A0A9W7ADM5_9STRA</name>
<keyword evidence="4" id="KW-0560">Oxidoreductase</keyword>
<proteinExistence type="predicted"/>
<sequence>MSTYTAIITGASRGFGKSLAAAVSSKHPTSTIYLLSRPSPHHTATCSELSSTHTSGKVIKVDIDFNDPSTYIEVFNSTLSKIPVPSSGDEERLPPTSKIVLYNNHGTLTSLTPSPPISQIPLDINLNLTSCLTLSTLFSTRYPTSTIVNVSSLAAIKPFGTWSIYCAGKAGRDMFHDCLSLSHPSLKTLNYAPGAMDTDMQSHIREAESDKDMKVAFIKMKDEGSLVDPYESAVKCVRLVEEGKEGHVDYWDEV</sequence>
<dbReference type="InterPro" id="IPR002347">
    <property type="entry name" value="SDR_fam"/>
</dbReference>
<dbReference type="Pfam" id="PF00106">
    <property type="entry name" value="adh_short"/>
    <property type="match status" value="1"/>
</dbReference>
<evidence type="ECO:0000313" key="6">
    <source>
        <dbReference type="Proteomes" id="UP001165122"/>
    </source>
</evidence>
<gene>
    <name evidence="5" type="ORF">TrLO_g10954</name>
</gene>
<dbReference type="GO" id="GO:0004757">
    <property type="term" value="F:sepiapterin reductase (NADP+) activity"/>
    <property type="evidence" value="ECO:0007669"/>
    <property type="project" value="TreeGrafter"/>
</dbReference>
<dbReference type="Gene3D" id="3.40.50.720">
    <property type="entry name" value="NAD(P)-binding Rossmann-like Domain"/>
    <property type="match status" value="1"/>
</dbReference>
<organism evidence="5 6">
    <name type="scientific">Triparma laevis f. longispina</name>
    <dbReference type="NCBI Taxonomy" id="1714387"/>
    <lineage>
        <taxon>Eukaryota</taxon>
        <taxon>Sar</taxon>
        <taxon>Stramenopiles</taxon>
        <taxon>Ochrophyta</taxon>
        <taxon>Bolidophyceae</taxon>
        <taxon>Parmales</taxon>
        <taxon>Triparmaceae</taxon>
        <taxon>Triparma</taxon>
    </lineage>
</organism>
<dbReference type="AlphaFoldDB" id="A0A9W7ADM5"/>
<dbReference type="PANTHER" id="PTHR44085:SF2">
    <property type="entry name" value="SEPIAPTERIN REDUCTASE"/>
    <property type="match status" value="1"/>
</dbReference>
<evidence type="ECO:0000256" key="2">
    <source>
        <dbReference type="ARBA" id="ARBA00022490"/>
    </source>
</evidence>
<dbReference type="InterPro" id="IPR051721">
    <property type="entry name" value="Biopterin_syn/organic_redct"/>
</dbReference>
<protein>
    <recommendedName>
        <fullName evidence="7">Sepiapterin reductase</fullName>
    </recommendedName>
</protein>
<accession>A0A9W7ADM5</accession>
<dbReference type="Proteomes" id="UP001165122">
    <property type="component" value="Unassembled WGS sequence"/>
</dbReference>
<keyword evidence="2" id="KW-0963">Cytoplasm</keyword>
<comment type="subcellular location">
    <subcellularLocation>
        <location evidence="1">Cytoplasm</location>
    </subcellularLocation>
</comment>
<evidence type="ECO:0000313" key="5">
    <source>
        <dbReference type="EMBL" id="GMH70776.1"/>
    </source>
</evidence>
<evidence type="ECO:0000256" key="3">
    <source>
        <dbReference type="ARBA" id="ARBA00022857"/>
    </source>
</evidence>
<evidence type="ECO:0000256" key="4">
    <source>
        <dbReference type="ARBA" id="ARBA00023002"/>
    </source>
</evidence>
<dbReference type="InterPro" id="IPR036291">
    <property type="entry name" value="NAD(P)-bd_dom_sf"/>
</dbReference>
<evidence type="ECO:0008006" key="7">
    <source>
        <dbReference type="Google" id="ProtNLM"/>
    </source>
</evidence>
<reference evidence="6" key="1">
    <citation type="journal article" date="2023" name="Commun. Biol.">
        <title>Genome analysis of Parmales, the sister group of diatoms, reveals the evolutionary specialization of diatoms from phago-mixotrophs to photoautotrophs.</title>
        <authorList>
            <person name="Ban H."/>
            <person name="Sato S."/>
            <person name="Yoshikawa S."/>
            <person name="Yamada K."/>
            <person name="Nakamura Y."/>
            <person name="Ichinomiya M."/>
            <person name="Sato N."/>
            <person name="Blanc-Mathieu R."/>
            <person name="Endo H."/>
            <person name="Kuwata A."/>
            <person name="Ogata H."/>
        </authorList>
    </citation>
    <scope>NUCLEOTIDE SEQUENCE [LARGE SCALE GENOMIC DNA]</scope>
    <source>
        <strain evidence="6">NIES 3700</strain>
    </source>
</reference>
<dbReference type="PANTHER" id="PTHR44085">
    <property type="entry name" value="SEPIAPTERIN REDUCTASE"/>
    <property type="match status" value="1"/>
</dbReference>
<dbReference type="GO" id="GO:0005737">
    <property type="term" value="C:cytoplasm"/>
    <property type="evidence" value="ECO:0007669"/>
    <property type="project" value="UniProtKB-SubCell"/>
</dbReference>
<keyword evidence="6" id="KW-1185">Reference proteome</keyword>
<dbReference type="PRINTS" id="PR00081">
    <property type="entry name" value="GDHRDH"/>
</dbReference>